<feature type="transmembrane region" description="Helical" evidence="1">
    <location>
        <begin position="191"/>
        <end position="212"/>
    </location>
</feature>
<feature type="transmembrane region" description="Helical" evidence="1">
    <location>
        <begin position="164"/>
        <end position="182"/>
    </location>
</feature>
<accession>A0A3N2BH11</accession>
<feature type="transmembrane region" description="Helical" evidence="1">
    <location>
        <begin position="135"/>
        <end position="158"/>
    </location>
</feature>
<dbReference type="Proteomes" id="UP000280668">
    <property type="component" value="Unassembled WGS sequence"/>
</dbReference>
<gene>
    <name evidence="2" type="ORF">EDD31_2786</name>
</gene>
<dbReference type="AlphaFoldDB" id="A0A3N2BH11"/>
<dbReference type="InterPro" id="IPR045393">
    <property type="entry name" value="DUF6518"/>
</dbReference>
<evidence type="ECO:0000313" key="3">
    <source>
        <dbReference type="Proteomes" id="UP000280668"/>
    </source>
</evidence>
<protein>
    <submittedName>
        <fullName evidence="2">Uncharacterized protein</fullName>
    </submittedName>
</protein>
<proteinExistence type="predicted"/>
<dbReference type="EMBL" id="RKHK01000001">
    <property type="protein sequence ID" value="ROR74374.1"/>
    <property type="molecule type" value="Genomic_DNA"/>
</dbReference>
<dbReference type="Pfam" id="PF20128">
    <property type="entry name" value="DUF6518"/>
    <property type="match status" value="1"/>
</dbReference>
<comment type="caution">
    <text evidence="2">The sequence shown here is derived from an EMBL/GenBank/DDBJ whole genome shotgun (WGS) entry which is preliminary data.</text>
</comment>
<feature type="transmembrane region" description="Helical" evidence="1">
    <location>
        <begin position="108"/>
        <end position="128"/>
    </location>
</feature>
<name>A0A3N2BH11_9MICO</name>
<keyword evidence="1" id="KW-0472">Membrane</keyword>
<keyword evidence="3" id="KW-1185">Reference proteome</keyword>
<evidence type="ECO:0000256" key="1">
    <source>
        <dbReference type="SAM" id="Phobius"/>
    </source>
</evidence>
<feature type="transmembrane region" description="Helical" evidence="1">
    <location>
        <begin position="50"/>
        <end position="70"/>
    </location>
</feature>
<reference evidence="2 3" key="1">
    <citation type="submission" date="2018-11" db="EMBL/GenBank/DDBJ databases">
        <title>Sequencing the genomes of 1000 actinobacteria strains.</title>
        <authorList>
            <person name="Klenk H.-P."/>
        </authorList>
    </citation>
    <scope>NUCLEOTIDE SEQUENCE [LARGE SCALE GENOMIC DNA]</scope>
    <source>
        <strain evidence="2 3">DSM 11294</strain>
    </source>
</reference>
<keyword evidence="1" id="KW-0812">Transmembrane</keyword>
<keyword evidence="1" id="KW-1133">Transmembrane helix</keyword>
<feature type="transmembrane region" description="Helical" evidence="1">
    <location>
        <begin position="23"/>
        <end position="44"/>
    </location>
</feature>
<evidence type="ECO:0000313" key="2">
    <source>
        <dbReference type="EMBL" id="ROR74374.1"/>
    </source>
</evidence>
<organism evidence="2 3">
    <name type="scientific">Bogoriella caseilytica</name>
    <dbReference type="NCBI Taxonomy" id="56055"/>
    <lineage>
        <taxon>Bacteria</taxon>
        <taxon>Bacillati</taxon>
        <taxon>Actinomycetota</taxon>
        <taxon>Actinomycetes</taxon>
        <taxon>Micrococcales</taxon>
        <taxon>Bogoriellaceae</taxon>
        <taxon>Bogoriella</taxon>
    </lineage>
</organism>
<feature type="transmembrane region" description="Helical" evidence="1">
    <location>
        <begin position="77"/>
        <end position="96"/>
    </location>
</feature>
<sequence>MDDCHAMNTSSEPRYIDSGSAMIPRAVIVAVLSFVLGGLTFYAQGFLPDAAVPFANSSSGWTLLTSLLVFGSRFRPAAAAVLGAVSFVLLVLGYAVVAGLEGLYYNPLLFSMIGVIAGPAVGAATSWLRARGFRAAAGTGVLAGIGLGDGLFGLTVVHETTEPGYWWAVVAIAVILLAVMLVRRIRGAGPAILAVAGSAAMAGAFLIVYQYVGARGLG</sequence>